<feature type="region of interest" description="Disordered" evidence="5">
    <location>
        <begin position="1628"/>
        <end position="1647"/>
    </location>
</feature>
<dbReference type="PANTHER" id="PTHR43806">
    <property type="entry name" value="PEPTIDASE S8"/>
    <property type="match status" value="1"/>
</dbReference>
<reference evidence="8" key="1">
    <citation type="submission" date="2019-11" db="UniProtKB">
        <authorList>
            <consortium name="WormBaseParasite"/>
        </authorList>
    </citation>
    <scope>IDENTIFICATION</scope>
    <source>
        <strain evidence="8">Puerto Rican</strain>
    </source>
</reference>
<evidence type="ECO:0000256" key="3">
    <source>
        <dbReference type="ARBA" id="ARBA00022825"/>
    </source>
</evidence>
<feature type="domain" description="Tripeptidyl peptidase II second Ig-like" evidence="7">
    <location>
        <begin position="1141"/>
        <end position="1271"/>
    </location>
</feature>
<evidence type="ECO:0000256" key="1">
    <source>
        <dbReference type="ARBA" id="ARBA00011073"/>
    </source>
</evidence>
<evidence type="ECO:0000256" key="4">
    <source>
        <dbReference type="PROSITE-ProRule" id="PRU01240"/>
    </source>
</evidence>
<dbReference type="ExpressionAtlas" id="A0A5K4EMY1">
    <property type="expression patterns" value="baseline and differential"/>
</dbReference>
<feature type="active site" description="Charge relay system" evidence="4">
    <location>
        <position position="328"/>
    </location>
</feature>
<evidence type="ECO:0000313" key="8">
    <source>
        <dbReference type="WBParaSite" id="Smp_131220.2"/>
    </source>
</evidence>
<evidence type="ECO:0000256" key="2">
    <source>
        <dbReference type="ARBA" id="ARBA00022670"/>
    </source>
</evidence>
<dbReference type="GO" id="GO:0004252">
    <property type="term" value="F:serine-type endopeptidase activity"/>
    <property type="evidence" value="ECO:0007669"/>
    <property type="project" value="UniProtKB-UniRule"/>
</dbReference>
<keyword evidence="2 4" id="KW-0645">Protease</keyword>
<feature type="compositionally biased region" description="Polar residues" evidence="5">
    <location>
        <begin position="1601"/>
        <end position="1614"/>
    </location>
</feature>
<dbReference type="InterPro" id="IPR036852">
    <property type="entry name" value="Peptidase_S8/S53_dom_sf"/>
</dbReference>
<organism evidence="8">
    <name type="scientific">Schistosoma mansoni</name>
    <name type="common">Blood fluke</name>
    <dbReference type="NCBI Taxonomy" id="6183"/>
    <lineage>
        <taxon>Eukaryota</taxon>
        <taxon>Metazoa</taxon>
        <taxon>Spiralia</taxon>
        <taxon>Lophotrochozoa</taxon>
        <taxon>Platyhelminthes</taxon>
        <taxon>Trematoda</taxon>
        <taxon>Digenea</taxon>
        <taxon>Strigeidida</taxon>
        <taxon>Schistosomatoidea</taxon>
        <taxon>Schistosomatidae</taxon>
        <taxon>Schistosoma</taxon>
    </lineage>
</organism>
<dbReference type="GO" id="GO:0005829">
    <property type="term" value="C:cytosol"/>
    <property type="evidence" value="ECO:0007669"/>
    <property type="project" value="TreeGrafter"/>
</dbReference>
<dbReference type="Pfam" id="PF00082">
    <property type="entry name" value="Peptidase_S8"/>
    <property type="match status" value="1"/>
</dbReference>
<feature type="compositionally biased region" description="Basic and acidic residues" evidence="5">
    <location>
        <begin position="205"/>
        <end position="219"/>
    </location>
</feature>
<dbReference type="InterPro" id="IPR022229">
    <property type="entry name" value="TPPII_Ig-like-2"/>
</dbReference>
<comment type="similarity">
    <text evidence="1 4">Belongs to the peptidase S8 family.</text>
</comment>
<dbReference type="PANTHER" id="PTHR43806:SF14">
    <property type="entry name" value="TRIPEPTIDYL-PEPTIDASE 2"/>
    <property type="match status" value="1"/>
</dbReference>
<protein>
    <submittedName>
        <fullName evidence="8">Tripeptidyl-peptidase 2</fullName>
    </submittedName>
</protein>
<feature type="compositionally biased region" description="Basic and acidic residues" evidence="5">
    <location>
        <begin position="1587"/>
        <end position="1600"/>
    </location>
</feature>
<feature type="compositionally biased region" description="Basic and acidic residues" evidence="5">
    <location>
        <begin position="1570"/>
        <end position="1579"/>
    </location>
</feature>
<feature type="active site" description="Charge relay system" evidence="4">
    <location>
        <position position="272"/>
    </location>
</feature>
<dbReference type="Gene3D" id="3.40.50.200">
    <property type="entry name" value="Peptidase S8/S53 domain"/>
    <property type="match status" value="1"/>
</dbReference>
<evidence type="ECO:0000259" key="7">
    <source>
        <dbReference type="Pfam" id="PF12580"/>
    </source>
</evidence>
<dbReference type="STRING" id="6183.A0A5K4EMY1"/>
<dbReference type="Pfam" id="PF12580">
    <property type="entry name" value="TPPII"/>
    <property type="match status" value="1"/>
</dbReference>
<feature type="region of interest" description="Disordered" evidence="5">
    <location>
        <begin position="1560"/>
        <end position="1614"/>
    </location>
</feature>
<feature type="compositionally biased region" description="Polar residues" evidence="5">
    <location>
        <begin position="181"/>
        <end position="204"/>
    </location>
</feature>
<evidence type="ECO:0000256" key="5">
    <source>
        <dbReference type="SAM" id="MobiDB-lite"/>
    </source>
</evidence>
<feature type="active site" description="Charge relay system" evidence="4">
    <location>
        <position position="601"/>
    </location>
</feature>
<dbReference type="GO" id="GO:0006508">
    <property type="term" value="P:proteolysis"/>
    <property type="evidence" value="ECO:0007669"/>
    <property type="project" value="UniProtKB-KW"/>
</dbReference>
<dbReference type="GO" id="GO:0008240">
    <property type="term" value="F:tripeptidyl-peptidase activity"/>
    <property type="evidence" value="ECO:0007669"/>
    <property type="project" value="TreeGrafter"/>
</dbReference>
<feature type="domain" description="Peptidase S8/S53" evidence="6">
    <location>
        <begin position="32"/>
        <end position="659"/>
    </location>
</feature>
<name>A0A5K4EMY1_SCHMA</name>
<dbReference type="InterPro" id="IPR050131">
    <property type="entry name" value="Peptidase_S8_subtilisin-like"/>
</dbReference>
<evidence type="ECO:0000259" key="6">
    <source>
        <dbReference type="Pfam" id="PF00082"/>
    </source>
</evidence>
<dbReference type="InParanoid" id="A0A5K4EMY1"/>
<dbReference type="PROSITE" id="PS51892">
    <property type="entry name" value="SUBTILASE"/>
    <property type="match status" value="1"/>
</dbReference>
<dbReference type="InterPro" id="IPR000209">
    <property type="entry name" value="Peptidase_S8/S53_dom"/>
</dbReference>
<feature type="region of interest" description="Disordered" evidence="5">
    <location>
        <begin position="181"/>
        <end position="221"/>
    </location>
</feature>
<keyword evidence="3 4" id="KW-0720">Serine protease</keyword>
<keyword evidence="4" id="KW-0378">Hydrolase</keyword>
<accession>A0A5K4EMY1</accession>
<sequence length="2237" mass="251215">MINAFSSLLPKKQINSDIFLNDHAKCNGCVTRIAVWDTGIDPTAAGLQITPDGNRKIVDMIDASGSGDVKMKYKRFIDQKHRIIETLTGRKVEIPSHWNPPDGIIRIGVKPASELFPKLLMQRLRGENRDNFWRPCIKRIAANLAYDLTEAEEYLNQNLMSNHNGNKSNFRKLVESGSTELSNKPNLINQNLGTVSPQTNSSVNKHSEQKSSSEFKQDKSSLSPSTAKVQLKNAARCLEESLILLDQHYSPLEIIYDCFVFHDGNEWVACIDTSPYNPNTKLSDLPLLRDYTVNHQYASFGEQTQLYYTVKIFDNGKLLQIVTNNSSHGTHVAAIASAYFPNHHSETSSPSSGTVTNSTMLCDRDGVAPGAQIVSIKISDSRLGPMETGISLLRAIRWTIELKCDIVNYSFGEQAIWPNIGCIFHISTVKKLIGFLHCEAGLNSEGNVRRISKYLNRMIHKYGIIMVASGGNNGPSLGSLSCPGGTVQGVIGVAPLVFPDMMHYLYCQPSDSSFDYNCLYNKFCDNDSPSNYQSENVYSTSRNSVNHSRLSENAKPTAYNWGSRGPAFDGALGICVAAPGGANTSIASWQLKPASVLSGSSMSAPMVTGGISLILSGLRHRYTCSESQRLKIPSSLIYRCLMNTCKSFEHLSYLDQGYGLMQVDRAFCYVDRLIHKLYERNKEITNLCTDFKNVNGVDHVDDISSPSSNVENSSIKLLPVPDPCIMYGWHIRLTVSGPGCTLQNRGIWLRRGWLLSPRAVSNVASLPLLRYTVSMNIEFDEYVPIDIRRNMELHLTTEVASDLDKLTNYNAWLQIASMITVTSTPRDINLVIDPNRFNQLLCEINEEISPSNDEYDATIKKTQYSCNKCLGTNKNHSKGLLNQQEISSISENQLTSQLYAEQQHQQMQHNELSGFGWPSNLISSIKHPFHSLPVKSQKPYVMMLSFKAINEPEMGRLADIPIIIHMPHRLHRDCFSDHPRFLFSDRFDAKNKVRRWFIEVPYGATAGILRLARIDDDGDKSCEFTITVNSPCIGMDSDSQEIRWTFVELNKFGQTKSTLKRNDKYRPSLSSDDFDCASQFGFPIKWETDCLELTIAQHWGLEMPAIVIGELYFRGLEPSLKNIVLNTSDRYCRIGLRSNFINESIQPDIWLTHWCLPVKPHDSKIFYLGHGINELLPNNCGSYALRLTYRFSCPFKTATTIISLPWLQDMLYTSDYSIHIFHIYDNCGRYIGAGEYDGHRQQRPKFTFNLQKGDYKVIAQICHESGPSLKREPIKPLSVPCSPGTELSYMLSEYKNADSTAINSTWSPLQSLQNTPILVSFRLTGGMELASGRKGGSCLTGQSIVQFEFSSFPSSLNLNGTKFCSAMDPLTSDAKQTSMINRSILNNHSSNAIKNDQHTDNIESNRFELVKLLPCLPNRVNAYETISIFLGLTNERYPTYAVPGSYFSGAIGFYDSNLLHNLVTYPFRLIMDNSNILSSKPTLITTTNTTTTNAATSSPVLPSSSVISSDYNNMKIKEPPRKLLISYMGLSIEDLEWIQCFAELFLFNSRSIEHQYKKNENSLNNNNHNHNSDCKDTDTSHTSTHPNHHEEKTYQLDKPYENNNTNHGSSSNMCENLINNVKTDLTDERRGWDADNNPNNDVNDIEQKAEVNDYTKSSSNESDSQSNDHNTLDSLNIIEKHAKISTIPNNIDFNVNHSNSETICGQQTLGATASVVVITPPKSTTEHNLPNDSKNQTSSSFKVNSYNSDEFSTILCKIHVDLCSLDKPFISTFDDDDLVNIHNNNNNNNNNHWYTNLCMLLKERFKLWYDIDCLMNGRLINSDETLNLLNKFFEFSSMPTIQETTQLHSSNVSINYSSVPTKENNLFYHLLNASLPSSSNNNNNNINSNSVTPMKKNLKINAPTTTDGTCVFASSCSNLSLNGECTLSSPLSSRLELCKSDSLCNLLKPEPPDGCVVSQSNRGVAKSENKDNPKPFGINLNEFKLRLIDILTRYGRLIAERLICLNYIHNQLTYSNQYKWSLYNFMESKCKLLTSSSHELSQQSSSSSSSSSSSCFELVQYLDKIYERLIKLTSQTALGTDSIGFNIQLGNHALPGWLLLSTDCKLNKNDENLSSMNYGSVGGRLIIFFILYMIIKQQYAEATYYFIRLLYQIDEPPVGALKGIINCSFPSSSTSSFGVLRQCHATLENSLEIAKSTLPWLTWLLKQIGWSDLAIYLNQQAPILFPQRDYSLLGENN</sequence>
<dbReference type="SUPFAM" id="SSF52743">
    <property type="entry name" value="Subtilisin-like"/>
    <property type="match status" value="1"/>
</dbReference>
<proteinExistence type="inferred from homology"/>
<dbReference type="WBParaSite" id="Smp_131220.2">
    <property type="protein sequence ID" value="Smp_131220.2"/>
    <property type="gene ID" value="Smp_131220"/>
</dbReference>